<evidence type="ECO:0000256" key="2">
    <source>
        <dbReference type="SAM" id="Phobius"/>
    </source>
</evidence>
<feature type="region of interest" description="Disordered" evidence="1">
    <location>
        <begin position="1"/>
        <end position="229"/>
    </location>
</feature>
<keyword evidence="3" id="KW-1185">Reference proteome</keyword>
<feature type="compositionally biased region" description="Low complexity" evidence="1">
    <location>
        <begin position="480"/>
        <end position="497"/>
    </location>
</feature>
<feature type="transmembrane region" description="Helical" evidence="2">
    <location>
        <begin position="622"/>
        <end position="648"/>
    </location>
</feature>
<reference evidence="4" key="1">
    <citation type="submission" date="2025-08" db="UniProtKB">
        <authorList>
            <consortium name="RefSeq"/>
        </authorList>
    </citation>
    <scope>IDENTIFICATION</scope>
</reference>
<sequence length="711" mass="76491">MTVPQGDSRGSQSVSERRKVTFASDTCSSACADDEVASSAEQSSATSSSSTSTFTPTTTDTNTATTATTATSASTQAAAAASSTRVTTTTSSSTSTSNNNNNNNTATRRDALENAADPSASSSSSVFAAVEEEERDPNPSPWCLGADTHATQHHDIYCGSSSNSLSNNNNNNNSNHLRFQDAEEEEESFRVQGVTRGERGRGGGGGAGGRGEAGGGGVGGGDGLPGGKVKVVFAQKQGDLSTRSELPLLNVPTGHQRSVSPDRSRKLSLNLPPSSSTSSSSSSSQRQAPPSVTSQRIRRQSVPQKSSYQRLPQEDPSPCALSPTSPDAAIFTVHASHDIDSNFPRLAVHRAEVHASFNRSHHDRESGGGGGGGGIDYDDENDKDNNDDDDDNDEDKKYYNRRKIPPKKEPLSPVPFLVARGFTGGSSSQDSGKNNKGSCGKKQKTFFGKQQALSPSNSNSSKSLDDLRISQRGGARRVNKASSSNRSASSEDLSSARGVRGQLSSAGGGGRRNLGDPHPSPGSPSRCCLVSVSRVPMAAATSHLTLDSEYQSKKLIINKFEYIVLNTSCPIQVRIIDCPYIPYFPVNSLYEWTDFRGYGLRNATAYLLVYDITSEESFEVGAFVAVVVVVIVVILLFFFFKVFLFFFFHQVANLVKKQWKCGYIECSAKYNWHIMLLFKELMKTVDYIDYGHKPTSMRVQDALRRNRCLIL</sequence>
<feature type="compositionally biased region" description="Low complexity" evidence="1">
    <location>
        <begin position="160"/>
        <end position="175"/>
    </location>
</feature>
<feature type="compositionally biased region" description="Low complexity" evidence="1">
    <location>
        <begin position="37"/>
        <end position="106"/>
    </location>
</feature>
<feature type="region of interest" description="Disordered" evidence="1">
    <location>
        <begin position="244"/>
        <end position="324"/>
    </location>
</feature>
<dbReference type="Proteomes" id="UP000694888">
    <property type="component" value="Unplaced"/>
</dbReference>
<gene>
    <name evidence="4" type="primary">LOC101864563</name>
</gene>
<evidence type="ECO:0000313" key="3">
    <source>
        <dbReference type="Proteomes" id="UP000694888"/>
    </source>
</evidence>
<feature type="compositionally biased region" description="Polar residues" evidence="1">
    <location>
        <begin position="301"/>
        <end position="310"/>
    </location>
</feature>
<keyword evidence="2" id="KW-1133">Transmembrane helix</keyword>
<feature type="region of interest" description="Disordered" evidence="1">
    <location>
        <begin position="357"/>
        <end position="524"/>
    </location>
</feature>
<feature type="compositionally biased region" description="Low complexity" evidence="1">
    <location>
        <begin position="267"/>
        <end position="291"/>
    </location>
</feature>
<feature type="compositionally biased region" description="Low complexity" evidence="1">
    <location>
        <begin position="445"/>
        <end position="462"/>
    </location>
</feature>
<keyword evidence="2" id="KW-0472">Membrane</keyword>
<organism evidence="3 4">
    <name type="scientific">Aplysia californica</name>
    <name type="common">California sea hare</name>
    <dbReference type="NCBI Taxonomy" id="6500"/>
    <lineage>
        <taxon>Eukaryota</taxon>
        <taxon>Metazoa</taxon>
        <taxon>Spiralia</taxon>
        <taxon>Lophotrochozoa</taxon>
        <taxon>Mollusca</taxon>
        <taxon>Gastropoda</taxon>
        <taxon>Heterobranchia</taxon>
        <taxon>Euthyneura</taxon>
        <taxon>Tectipleura</taxon>
        <taxon>Aplysiida</taxon>
        <taxon>Aplysioidea</taxon>
        <taxon>Aplysiidae</taxon>
        <taxon>Aplysia</taxon>
    </lineage>
</organism>
<proteinExistence type="predicted"/>
<evidence type="ECO:0000313" key="4">
    <source>
        <dbReference type="RefSeq" id="XP_035828571.1"/>
    </source>
</evidence>
<dbReference type="InterPro" id="IPR052661">
    <property type="entry name" value="Ras-like_GTPase_Reg"/>
</dbReference>
<dbReference type="PANTHER" id="PTHR46350:SF2">
    <property type="entry name" value="RAS LIKE FAMILY 10 MEMBER B"/>
    <property type="match status" value="1"/>
</dbReference>
<feature type="compositionally biased region" description="Low complexity" evidence="1">
    <location>
        <begin position="113"/>
        <end position="129"/>
    </location>
</feature>
<keyword evidence="2" id="KW-0812">Transmembrane</keyword>
<dbReference type="RefSeq" id="XP_035828571.1">
    <property type="nucleotide sequence ID" value="XM_035972678.1"/>
</dbReference>
<dbReference type="InterPro" id="IPR027417">
    <property type="entry name" value="P-loop_NTPase"/>
</dbReference>
<dbReference type="PANTHER" id="PTHR46350">
    <property type="entry name" value="RAS LIKE FAMILY 10 MEMBER B-RELATED"/>
    <property type="match status" value="1"/>
</dbReference>
<dbReference type="GeneID" id="101864563"/>
<evidence type="ECO:0000256" key="1">
    <source>
        <dbReference type="SAM" id="MobiDB-lite"/>
    </source>
</evidence>
<name>A0ABM1W1M8_APLCA</name>
<feature type="compositionally biased region" description="Gly residues" evidence="1">
    <location>
        <begin position="202"/>
        <end position="226"/>
    </location>
</feature>
<accession>A0ABM1W1M8</accession>
<protein>
    <submittedName>
        <fullName evidence="4">Serine-rich adhesin for platelets-like</fullName>
    </submittedName>
</protein>
<feature type="compositionally biased region" description="Acidic residues" evidence="1">
    <location>
        <begin position="376"/>
        <end position="393"/>
    </location>
</feature>
<dbReference type="SUPFAM" id="SSF52540">
    <property type="entry name" value="P-loop containing nucleoside triphosphate hydrolases"/>
    <property type="match status" value="1"/>
</dbReference>